<evidence type="ECO:0000256" key="2">
    <source>
        <dbReference type="ARBA" id="ARBA00022448"/>
    </source>
</evidence>
<feature type="domain" description="Major facilitator superfamily (MFS) profile" evidence="10">
    <location>
        <begin position="80"/>
        <end position="610"/>
    </location>
</feature>
<evidence type="ECO:0000256" key="6">
    <source>
        <dbReference type="ARBA" id="ARBA00024338"/>
    </source>
</evidence>
<proteinExistence type="inferred from homology"/>
<feature type="transmembrane region" description="Helical" evidence="8">
    <location>
        <begin position="392"/>
        <end position="415"/>
    </location>
</feature>
<keyword evidence="3 8" id="KW-0812">Transmembrane</keyword>
<dbReference type="Pfam" id="PF07690">
    <property type="entry name" value="MFS_1"/>
    <property type="match status" value="1"/>
</dbReference>
<evidence type="ECO:0000256" key="5">
    <source>
        <dbReference type="ARBA" id="ARBA00023136"/>
    </source>
</evidence>
<evidence type="ECO:0000256" key="8">
    <source>
        <dbReference type="SAM" id="Phobius"/>
    </source>
</evidence>
<dbReference type="GO" id="GO:0022857">
    <property type="term" value="F:transmembrane transporter activity"/>
    <property type="evidence" value="ECO:0007669"/>
    <property type="project" value="InterPro"/>
</dbReference>
<feature type="transmembrane region" description="Helical" evidence="8">
    <location>
        <begin position="587"/>
        <end position="605"/>
    </location>
</feature>
<feature type="region of interest" description="Disordered" evidence="7">
    <location>
        <begin position="49"/>
        <end position="74"/>
    </location>
</feature>
<keyword evidence="12" id="KW-1185">Reference proteome</keyword>
<keyword evidence="4 8" id="KW-1133">Transmembrane helix</keyword>
<evidence type="ECO:0000256" key="1">
    <source>
        <dbReference type="ARBA" id="ARBA00004141"/>
    </source>
</evidence>
<comment type="similarity">
    <text evidence="6">Belongs to the major facilitator superfamily. Spinster (TC 2.A.1.49) family.</text>
</comment>
<keyword evidence="9" id="KW-0732">Signal</keyword>
<gene>
    <name evidence="11" type="ORF">Ctob_004707</name>
</gene>
<dbReference type="EMBL" id="JWZX01002892">
    <property type="protein sequence ID" value="KOO26098.1"/>
    <property type="molecule type" value="Genomic_DNA"/>
</dbReference>
<feature type="transmembrane region" description="Helical" evidence="8">
    <location>
        <begin position="217"/>
        <end position="238"/>
    </location>
</feature>
<accession>A0A0M0JIP1</accession>
<dbReference type="SUPFAM" id="SSF103473">
    <property type="entry name" value="MFS general substrate transporter"/>
    <property type="match status" value="1"/>
</dbReference>
<feature type="transmembrane region" description="Helical" evidence="8">
    <location>
        <begin position="548"/>
        <end position="567"/>
    </location>
</feature>
<evidence type="ECO:0000313" key="11">
    <source>
        <dbReference type="EMBL" id="KOO26098.1"/>
    </source>
</evidence>
<sequence>MACFALLAVVGAAGLTSFAPAAAFRTSTVPMMSSPMTRRRQTLEMQAIDTSTGQGAKLPQGPDRDGDEKPPEAAGPGGAAVLILLLLFTTNQWARQLIFYTVDFKATPSADAAFQFMNVDLGFNEAQYGILASIGFAALFSLTSLVAGGLVDRTDTRNLLTSTSVLWTGATVLTGAAGSFNEVLAARMVSGVGQAFANPTAYAILRRLYPPERLASVNGLYASGLYFGGGLAALSVLLDASLGWRQLCVIVGVLGLASAAAVQLTLPPMAPTLDKAPGAAPMRTLPLATVSSQPEPLDSSSSSGSSEPEPLDSLNSLKAASNGNSASVVTEVTGREASFSWAEGAQDGARSAESGGEGEMDELIKPATAELSRPAASKSVVVDLKRLLAEPVVALLLLASALRFLAGFSIGVWVVPFYRARFPAEIGTEFALIKASVNGVAGSISATGGGFLADKLSVRDRRASYWVPAACKCSLRRPVLQVLDRRASYWVPAAGSLLAIPFWLGALDAPTLELSLGSLFIEYLLAECWFGPTITALQAAAPAGTQGLTTGVFSCLTLVGNFAPYAIGLAVQSGGYELPQLLAPTVGVLYTLSALAFVAAGQAAARAEED</sequence>
<dbReference type="PANTHER" id="PTHR23505">
    <property type="entry name" value="SPINSTER"/>
    <property type="match status" value="1"/>
</dbReference>
<keyword evidence="5 8" id="KW-0472">Membrane</keyword>
<evidence type="ECO:0000256" key="4">
    <source>
        <dbReference type="ARBA" id="ARBA00022989"/>
    </source>
</evidence>
<feature type="transmembrane region" description="Helical" evidence="8">
    <location>
        <begin position="487"/>
        <end position="507"/>
    </location>
</feature>
<keyword evidence="2" id="KW-0813">Transport</keyword>
<feature type="compositionally biased region" description="Basic and acidic residues" evidence="7">
    <location>
        <begin position="62"/>
        <end position="71"/>
    </location>
</feature>
<dbReference type="OrthoDB" id="3639251at2759"/>
<dbReference type="PROSITE" id="PS50850">
    <property type="entry name" value="MFS"/>
    <property type="match status" value="1"/>
</dbReference>
<feature type="region of interest" description="Disordered" evidence="7">
    <location>
        <begin position="289"/>
        <end position="319"/>
    </location>
</feature>
<name>A0A0M0JIP1_9EUKA</name>
<reference evidence="12" key="1">
    <citation type="journal article" date="2015" name="PLoS Genet.">
        <title>Genome Sequence and Transcriptome Analyses of Chrysochromulina tobin: Metabolic Tools for Enhanced Algal Fitness in the Prominent Order Prymnesiales (Haptophyceae).</title>
        <authorList>
            <person name="Hovde B.T."/>
            <person name="Deodato C.R."/>
            <person name="Hunsperger H.M."/>
            <person name="Ryken S.A."/>
            <person name="Yost W."/>
            <person name="Jha R.K."/>
            <person name="Patterson J."/>
            <person name="Monnat R.J. Jr."/>
            <person name="Barlow S.B."/>
            <person name="Starkenburg S.R."/>
            <person name="Cattolico R.A."/>
        </authorList>
    </citation>
    <scope>NUCLEOTIDE SEQUENCE</scope>
    <source>
        <strain evidence="12">CCMP291</strain>
    </source>
</reference>
<feature type="transmembrane region" description="Helical" evidence="8">
    <location>
        <begin position="519"/>
        <end position="541"/>
    </location>
</feature>
<dbReference type="InterPro" id="IPR011701">
    <property type="entry name" value="MFS"/>
</dbReference>
<feature type="transmembrane region" description="Helical" evidence="8">
    <location>
        <begin position="244"/>
        <end position="266"/>
    </location>
</feature>
<evidence type="ECO:0000259" key="10">
    <source>
        <dbReference type="PROSITE" id="PS50850"/>
    </source>
</evidence>
<dbReference type="Proteomes" id="UP000037460">
    <property type="component" value="Unassembled WGS sequence"/>
</dbReference>
<dbReference type="InterPro" id="IPR044770">
    <property type="entry name" value="MFS_spinster-like"/>
</dbReference>
<feature type="chain" id="PRO_5005601887" evidence="9">
    <location>
        <begin position="24"/>
        <end position="610"/>
    </location>
</feature>
<comment type="subcellular location">
    <subcellularLocation>
        <location evidence="1">Membrane</location>
        <topology evidence="1">Multi-pass membrane protein</topology>
    </subcellularLocation>
</comment>
<dbReference type="InterPro" id="IPR036259">
    <property type="entry name" value="MFS_trans_sf"/>
</dbReference>
<dbReference type="Gene3D" id="1.20.1250.20">
    <property type="entry name" value="MFS general substrate transporter like domains"/>
    <property type="match status" value="2"/>
</dbReference>
<feature type="transmembrane region" description="Helical" evidence="8">
    <location>
        <begin position="435"/>
        <end position="453"/>
    </location>
</feature>
<feature type="compositionally biased region" description="Low complexity" evidence="7">
    <location>
        <begin position="291"/>
        <end position="314"/>
    </location>
</feature>
<dbReference type="GO" id="GO:0016020">
    <property type="term" value="C:membrane"/>
    <property type="evidence" value="ECO:0007669"/>
    <property type="project" value="UniProtKB-SubCell"/>
</dbReference>
<dbReference type="InterPro" id="IPR020846">
    <property type="entry name" value="MFS_dom"/>
</dbReference>
<dbReference type="PANTHER" id="PTHR23505:SF79">
    <property type="entry name" value="PROTEIN SPINSTER"/>
    <property type="match status" value="1"/>
</dbReference>
<feature type="signal peptide" evidence="9">
    <location>
        <begin position="1"/>
        <end position="23"/>
    </location>
</feature>
<evidence type="ECO:0000256" key="9">
    <source>
        <dbReference type="SAM" id="SignalP"/>
    </source>
</evidence>
<comment type="caution">
    <text evidence="11">The sequence shown here is derived from an EMBL/GenBank/DDBJ whole genome shotgun (WGS) entry which is preliminary data.</text>
</comment>
<feature type="transmembrane region" description="Helical" evidence="8">
    <location>
        <begin position="126"/>
        <end position="147"/>
    </location>
</feature>
<evidence type="ECO:0000256" key="7">
    <source>
        <dbReference type="SAM" id="MobiDB-lite"/>
    </source>
</evidence>
<dbReference type="AlphaFoldDB" id="A0A0M0JIP1"/>
<organism evidence="11 12">
    <name type="scientific">Chrysochromulina tobinii</name>
    <dbReference type="NCBI Taxonomy" id="1460289"/>
    <lineage>
        <taxon>Eukaryota</taxon>
        <taxon>Haptista</taxon>
        <taxon>Haptophyta</taxon>
        <taxon>Prymnesiophyceae</taxon>
        <taxon>Prymnesiales</taxon>
        <taxon>Chrysochromulinaceae</taxon>
        <taxon>Chrysochromulina</taxon>
    </lineage>
</organism>
<evidence type="ECO:0000313" key="12">
    <source>
        <dbReference type="Proteomes" id="UP000037460"/>
    </source>
</evidence>
<evidence type="ECO:0000256" key="3">
    <source>
        <dbReference type="ARBA" id="ARBA00022692"/>
    </source>
</evidence>
<protein>
    <submittedName>
        <fullName evidence="11">Major facilitator family transporter</fullName>
    </submittedName>
</protein>